<dbReference type="Gene3D" id="1.20.1270.180">
    <property type="match status" value="1"/>
</dbReference>
<dbReference type="Pfam" id="PF07007">
    <property type="entry name" value="LprI"/>
    <property type="match status" value="1"/>
</dbReference>
<proteinExistence type="predicted"/>
<keyword evidence="4" id="KW-1185">Reference proteome</keyword>
<evidence type="ECO:0000313" key="3">
    <source>
        <dbReference type="EMBL" id="KEI69466.1"/>
    </source>
</evidence>
<dbReference type="RefSeq" id="WP_020582548.1">
    <property type="nucleotide sequence ID" value="NZ_JOJP01000001.1"/>
</dbReference>
<feature type="signal peptide" evidence="1">
    <location>
        <begin position="1"/>
        <end position="25"/>
    </location>
</feature>
<dbReference type="STRING" id="305900.GV64_00795"/>
<comment type="caution">
    <text evidence="3">The sequence shown here is derived from an EMBL/GenBank/DDBJ whole genome shotgun (WGS) entry which is preliminary data.</text>
</comment>
<reference evidence="3 4" key="1">
    <citation type="submission" date="2014-06" db="EMBL/GenBank/DDBJ databases">
        <title>Whole Genome Sequences of Three Symbiotic Endozoicomonas Bacteria.</title>
        <authorList>
            <person name="Neave M.J."/>
            <person name="Apprill A."/>
            <person name="Voolstra C.R."/>
        </authorList>
    </citation>
    <scope>NUCLEOTIDE SEQUENCE [LARGE SCALE GENOMIC DNA]</scope>
    <source>
        <strain evidence="3 4">DSM 22380</strain>
    </source>
</reference>
<dbReference type="InterPro" id="IPR009739">
    <property type="entry name" value="LprI-like_N"/>
</dbReference>
<evidence type="ECO:0000313" key="4">
    <source>
        <dbReference type="Proteomes" id="UP000027997"/>
    </source>
</evidence>
<sequence>MIRHQLRKVFVQTYLLLLLSPAVFADDPAGGYFEGYQADCAEIQAHAESNIVNCNMITLKKATNALDNVYNDLIKHADKEQKKYLQDMQLAWERMKEAQCNLVKTYYVGVSYEKWTSHCQAVMTIRRVKELEQLGTGIMWGVYD</sequence>
<feature type="domain" description="Lysozyme inhibitor LprI-like N-terminal" evidence="2">
    <location>
        <begin position="41"/>
        <end position="131"/>
    </location>
</feature>
<organism evidence="3 4">
    <name type="scientific">Endozoicomonas elysicola</name>
    <dbReference type="NCBI Taxonomy" id="305900"/>
    <lineage>
        <taxon>Bacteria</taxon>
        <taxon>Pseudomonadati</taxon>
        <taxon>Pseudomonadota</taxon>
        <taxon>Gammaproteobacteria</taxon>
        <taxon>Oceanospirillales</taxon>
        <taxon>Endozoicomonadaceae</taxon>
        <taxon>Endozoicomonas</taxon>
    </lineage>
</organism>
<dbReference type="AlphaFoldDB" id="A0A081K5P0"/>
<feature type="chain" id="PRO_5001758629" description="Lysozyme inhibitor LprI-like N-terminal domain-containing protein" evidence="1">
    <location>
        <begin position="26"/>
        <end position="144"/>
    </location>
</feature>
<gene>
    <name evidence="3" type="ORF">GV64_00795</name>
</gene>
<accession>A0A081K5P0</accession>
<keyword evidence="1" id="KW-0732">Signal</keyword>
<protein>
    <recommendedName>
        <fullName evidence="2">Lysozyme inhibitor LprI-like N-terminal domain-containing protein</fullName>
    </recommendedName>
</protein>
<dbReference type="EMBL" id="JOJP01000001">
    <property type="protein sequence ID" value="KEI69466.1"/>
    <property type="molecule type" value="Genomic_DNA"/>
</dbReference>
<name>A0A081K5P0_9GAMM</name>
<evidence type="ECO:0000256" key="1">
    <source>
        <dbReference type="SAM" id="SignalP"/>
    </source>
</evidence>
<evidence type="ECO:0000259" key="2">
    <source>
        <dbReference type="Pfam" id="PF07007"/>
    </source>
</evidence>
<dbReference type="Proteomes" id="UP000027997">
    <property type="component" value="Unassembled WGS sequence"/>
</dbReference>